<accession>A0A075H9C7</accession>
<dbReference type="EMBL" id="KF900926">
    <property type="protein sequence ID" value="AIF11770.1"/>
    <property type="molecule type" value="Genomic_DNA"/>
</dbReference>
<organism evidence="1">
    <name type="scientific">uncultured marine thaumarchaeote KM3_53_E03</name>
    <dbReference type="NCBI Taxonomy" id="1456184"/>
    <lineage>
        <taxon>Archaea</taxon>
        <taxon>Nitrososphaerota</taxon>
        <taxon>environmental samples</taxon>
    </lineage>
</organism>
<sequence length="68" mass="7939">MPTPEEYEQSRNEIRQQIRETLGMRVPESDSKLPSVKKEKQDVSNSIDVQILEELKTIKSLLQKLLDK</sequence>
<protein>
    <submittedName>
        <fullName evidence="1">Uncharacterized protein</fullName>
    </submittedName>
</protein>
<evidence type="ECO:0000313" key="1">
    <source>
        <dbReference type="EMBL" id="AIF11770.1"/>
    </source>
</evidence>
<reference evidence="1" key="1">
    <citation type="journal article" date="2014" name="Genome Biol. Evol.">
        <title>Pangenome evidence for extensive interdomain horizontal transfer affecting lineage core and shell genes in uncultured planktonic thaumarchaeota and euryarchaeota.</title>
        <authorList>
            <person name="Deschamps P."/>
            <person name="Zivanovic Y."/>
            <person name="Moreira D."/>
            <person name="Rodriguez-Valera F."/>
            <person name="Lopez-Garcia P."/>
        </authorList>
    </citation>
    <scope>NUCLEOTIDE SEQUENCE</scope>
</reference>
<name>A0A075H9C7_9ARCH</name>
<dbReference type="AlphaFoldDB" id="A0A075H9C7"/>
<proteinExistence type="predicted"/>